<accession>A0ABY6BH51</accession>
<proteinExistence type="predicted"/>
<keyword evidence="1" id="KW-0472">Membrane</keyword>
<feature type="transmembrane region" description="Helical" evidence="1">
    <location>
        <begin position="30"/>
        <end position="49"/>
    </location>
</feature>
<keyword evidence="3" id="KW-1185">Reference proteome</keyword>
<sequence>MPVEALLITVLVGIASGWLVTRYRRGRGFGLLGNIVAGILGAFAGGYGLRRLGLGIADSLAGAGAEAAIGALLVAVLAGLVKRPTRPLS</sequence>
<dbReference type="EMBL" id="CP104694">
    <property type="protein sequence ID" value="UXI68405.1"/>
    <property type="molecule type" value="Genomic_DNA"/>
</dbReference>
<keyword evidence="1" id="KW-1133">Transmembrane helix</keyword>
<evidence type="ECO:0000313" key="3">
    <source>
        <dbReference type="Proteomes" id="UP001064632"/>
    </source>
</evidence>
<reference evidence="2" key="1">
    <citation type="submission" date="2022-09" db="EMBL/GenBank/DDBJ databases">
        <title>Tahibacter sp. nov., isolated from a fresh water.</title>
        <authorList>
            <person name="Baek J.H."/>
            <person name="Lee J.K."/>
            <person name="Kim J.M."/>
            <person name="Jeon C.O."/>
        </authorList>
    </citation>
    <scope>NUCLEOTIDE SEQUENCE</scope>
    <source>
        <strain evidence="2">W38</strain>
    </source>
</reference>
<evidence type="ECO:0000313" key="2">
    <source>
        <dbReference type="EMBL" id="UXI68405.1"/>
    </source>
</evidence>
<gene>
    <name evidence="2" type="ORF">N4264_01760</name>
</gene>
<evidence type="ECO:0000256" key="1">
    <source>
        <dbReference type="SAM" id="Phobius"/>
    </source>
</evidence>
<organism evidence="2 3">
    <name type="scientific">Tahibacter amnicola</name>
    <dbReference type="NCBI Taxonomy" id="2976241"/>
    <lineage>
        <taxon>Bacteria</taxon>
        <taxon>Pseudomonadati</taxon>
        <taxon>Pseudomonadota</taxon>
        <taxon>Gammaproteobacteria</taxon>
        <taxon>Lysobacterales</taxon>
        <taxon>Rhodanobacteraceae</taxon>
        <taxon>Tahibacter</taxon>
    </lineage>
</organism>
<feature type="transmembrane region" description="Helical" evidence="1">
    <location>
        <begin position="6"/>
        <end position="23"/>
    </location>
</feature>
<dbReference type="RefSeq" id="WP_261695365.1">
    <property type="nucleotide sequence ID" value="NZ_CP104694.1"/>
</dbReference>
<name>A0ABY6BH51_9GAMM</name>
<feature type="transmembrane region" description="Helical" evidence="1">
    <location>
        <begin position="61"/>
        <end position="81"/>
    </location>
</feature>
<keyword evidence="1" id="KW-0812">Transmembrane</keyword>
<dbReference type="Proteomes" id="UP001064632">
    <property type="component" value="Chromosome"/>
</dbReference>
<protein>
    <submittedName>
        <fullName evidence="2">GlsB/YeaQ/YmgE family stress response membrane protein</fullName>
    </submittedName>
</protein>